<dbReference type="STRING" id="330214.NIDE0480"/>
<organism evidence="1 2">
    <name type="scientific">Nitrospira defluvii</name>
    <dbReference type="NCBI Taxonomy" id="330214"/>
    <lineage>
        <taxon>Bacteria</taxon>
        <taxon>Pseudomonadati</taxon>
        <taxon>Nitrospirota</taxon>
        <taxon>Nitrospiria</taxon>
        <taxon>Nitrospirales</taxon>
        <taxon>Nitrospiraceae</taxon>
        <taxon>Nitrospira</taxon>
    </lineage>
</organism>
<dbReference type="HOGENOM" id="CLU_2664275_0_0_0"/>
<dbReference type="EMBL" id="FP929003">
    <property type="protein sequence ID" value="CBK40255.1"/>
    <property type="molecule type" value="Genomic_DNA"/>
</dbReference>
<name>D8PAJ6_9BACT</name>
<dbReference type="KEGG" id="nde:NIDE0480"/>
<dbReference type="Proteomes" id="UP000001660">
    <property type="component" value="Chromosome"/>
</dbReference>
<evidence type="ECO:0000313" key="2">
    <source>
        <dbReference type="Proteomes" id="UP000001660"/>
    </source>
</evidence>
<reference evidence="1 2" key="1">
    <citation type="journal article" date="2010" name="Proc. Natl. Acad. Sci. U.S.A.">
        <title>A Nitrospira metagenome illuminates the physiology and evolution of globally important nitrite-oxidizing bacteria.</title>
        <authorList>
            <person name="Lucker S."/>
            <person name="Wagner M."/>
            <person name="Maixner F."/>
            <person name="Pelletier E."/>
            <person name="Koch H."/>
            <person name="Vacherie B."/>
            <person name="Rattei T."/>
            <person name="Sinninghe Damste J."/>
            <person name="Spieck E."/>
            <person name="Le Paslier D."/>
            <person name="Daims H."/>
        </authorList>
    </citation>
    <scope>NUCLEOTIDE SEQUENCE [LARGE SCALE GENOMIC DNA]</scope>
</reference>
<gene>
    <name evidence="1" type="ORF">NIDE0480</name>
</gene>
<proteinExistence type="predicted"/>
<dbReference type="AlphaFoldDB" id="D8PAJ6"/>
<keyword evidence="2" id="KW-1185">Reference proteome</keyword>
<evidence type="ECO:0000313" key="1">
    <source>
        <dbReference type="EMBL" id="CBK40255.1"/>
    </source>
</evidence>
<accession>D8PAJ6</accession>
<protein>
    <submittedName>
        <fullName evidence="1">Uncharacterized protein</fullName>
    </submittedName>
</protein>
<dbReference type="OrthoDB" id="982601at2"/>
<sequence>MAVWQFQVELVPKAVAEANSLRAGMVLTEEQRESIVWWRDRRLPVTLLRDVEKMLPSGKPWSKDLEVRGSLDTSC</sequence>